<gene>
    <name evidence="6" type="ORF">EPK99_04890</name>
</gene>
<dbReference type="InterPro" id="IPR036388">
    <property type="entry name" value="WH-like_DNA-bd_sf"/>
</dbReference>
<dbReference type="GO" id="GO:0003677">
    <property type="term" value="F:DNA binding"/>
    <property type="evidence" value="ECO:0007669"/>
    <property type="project" value="UniProtKB-KW"/>
</dbReference>
<dbReference type="GO" id="GO:1901135">
    <property type="term" value="P:carbohydrate derivative metabolic process"/>
    <property type="evidence" value="ECO:0007669"/>
    <property type="project" value="InterPro"/>
</dbReference>
<accession>A0A3S3SB97</accession>
<dbReference type="Gene3D" id="3.40.50.10490">
    <property type="entry name" value="Glucose-6-phosphate isomerase like protein, domain 1"/>
    <property type="match status" value="1"/>
</dbReference>
<evidence type="ECO:0000313" key="6">
    <source>
        <dbReference type="EMBL" id="RWX81612.1"/>
    </source>
</evidence>
<dbReference type="SUPFAM" id="SSF53697">
    <property type="entry name" value="SIS domain"/>
    <property type="match status" value="1"/>
</dbReference>
<evidence type="ECO:0000313" key="7">
    <source>
        <dbReference type="Proteomes" id="UP000287687"/>
    </source>
</evidence>
<organism evidence="6 7">
    <name type="scientific">Neorhizobium lilium</name>
    <dbReference type="NCBI Taxonomy" id="2503024"/>
    <lineage>
        <taxon>Bacteria</taxon>
        <taxon>Pseudomonadati</taxon>
        <taxon>Pseudomonadota</taxon>
        <taxon>Alphaproteobacteria</taxon>
        <taxon>Hyphomicrobiales</taxon>
        <taxon>Rhizobiaceae</taxon>
        <taxon>Rhizobium/Agrobacterium group</taxon>
        <taxon>Neorhizobium</taxon>
    </lineage>
</organism>
<keyword evidence="2" id="KW-0238">DNA-binding</keyword>
<dbReference type="PROSITE" id="PS51071">
    <property type="entry name" value="HTH_RPIR"/>
    <property type="match status" value="1"/>
</dbReference>
<dbReference type="PANTHER" id="PTHR30514:SF18">
    <property type="entry name" value="RPIR-FAMILY TRANSCRIPTIONAL REGULATOR"/>
    <property type="match status" value="1"/>
</dbReference>
<dbReference type="Pfam" id="PF01418">
    <property type="entry name" value="HTH_6"/>
    <property type="match status" value="1"/>
</dbReference>
<sequence length="313" mass="33956">MASDVRRLLLGGELNLTPSEERIVQILLADYPASGLGTASNLARKAGVSDATVVRLAVKLGFEGFLDLQRNLLTEVEARLHSPLLMMETKRASDCAPGIAEEYLHAVSECVDRTIGATPANTYDRVARIITEAKGRVGLVGGRFSRHIAGMLSGYLSQLRANVHDIGPLTAQAFDTLVEYGKRDVLIAFDYRRYQNDVVAFANQAAERGATVVLFTDQWLSPISERAEVVIICPLDVPSPYDTLAPAVAQIEALIAQILSSLDDVTRRRIENVEAIRARNLVTLDGRDGVPARSEANPIQPGPKRKKGDASNA</sequence>
<dbReference type="InterPro" id="IPR000281">
    <property type="entry name" value="HTH_RpiR"/>
</dbReference>
<dbReference type="EMBL" id="SBIP01000001">
    <property type="protein sequence ID" value="RWX81612.1"/>
    <property type="molecule type" value="Genomic_DNA"/>
</dbReference>
<feature type="region of interest" description="Disordered" evidence="4">
    <location>
        <begin position="287"/>
        <end position="313"/>
    </location>
</feature>
<dbReference type="InterPro" id="IPR009057">
    <property type="entry name" value="Homeodomain-like_sf"/>
</dbReference>
<dbReference type="InterPro" id="IPR035472">
    <property type="entry name" value="RpiR-like_SIS"/>
</dbReference>
<keyword evidence="1" id="KW-0805">Transcription regulation</keyword>
<keyword evidence="7" id="KW-1185">Reference proteome</keyword>
<dbReference type="GO" id="GO:0097367">
    <property type="term" value="F:carbohydrate derivative binding"/>
    <property type="evidence" value="ECO:0007669"/>
    <property type="project" value="InterPro"/>
</dbReference>
<dbReference type="Gene3D" id="1.10.10.10">
    <property type="entry name" value="Winged helix-like DNA-binding domain superfamily/Winged helix DNA-binding domain"/>
    <property type="match status" value="1"/>
</dbReference>
<dbReference type="AlphaFoldDB" id="A0A3S3SB97"/>
<dbReference type="InterPro" id="IPR046348">
    <property type="entry name" value="SIS_dom_sf"/>
</dbReference>
<name>A0A3S3SB97_9HYPH</name>
<keyword evidence="3" id="KW-0804">Transcription</keyword>
<evidence type="ECO:0000256" key="4">
    <source>
        <dbReference type="SAM" id="MobiDB-lite"/>
    </source>
</evidence>
<reference evidence="6 7" key="1">
    <citation type="submission" date="2019-01" db="EMBL/GenBank/DDBJ databases">
        <title>The draft genome of Rhizobium sp. 24NR.</title>
        <authorList>
            <person name="Liu L."/>
            <person name="Liang L."/>
            <person name="Shi S."/>
            <person name="Xu L."/>
            <person name="Wang X."/>
            <person name="Li L."/>
            <person name="Zhang X."/>
        </authorList>
    </citation>
    <scope>NUCLEOTIDE SEQUENCE [LARGE SCALE GENOMIC DNA]</scope>
    <source>
        <strain evidence="6 7">24NR</strain>
    </source>
</reference>
<dbReference type="OrthoDB" id="3574600at2"/>
<dbReference type="CDD" id="cd05013">
    <property type="entry name" value="SIS_RpiR"/>
    <property type="match status" value="1"/>
</dbReference>
<evidence type="ECO:0000256" key="3">
    <source>
        <dbReference type="ARBA" id="ARBA00023163"/>
    </source>
</evidence>
<proteinExistence type="predicted"/>
<evidence type="ECO:0000256" key="2">
    <source>
        <dbReference type="ARBA" id="ARBA00023125"/>
    </source>
</evidence>
<dbReference type="InterPro" id="IPR047640">
    <property type="entry name" value="RpiR-like"/>
</dbReference>
<dbReference type="GO" id="GO:0003700">
    <property type="term" value="F:DNA-binding transcription factor activity"/>
    <property type="evidence" value="ECO:0007669"/>
    <property type="project" value="InterPro"/>
</dbReference>
<feature type="domain" description="HTH rpiR-type" evidence="5">
    <location>
        <begin position="3"/>
        <end position="79"/>
    </location>
</feature>
<evidence type="ECO:0000259" key="5">
    <source>
        <dbReference type="PROSITE" id="PS51071"/>
    </source>
</evidence>
<evidence type="ECO:0000256" key="1">
    <source>
        <dbReference type="ARBA" id="ARBA00023015"/>
    </source>
</evidence>
<dbReference type="SUPFAM" id="SSF46689">
    <property type="entry name" value="Homeodomain-like"/>
    <property type="match status" value="1"/>
</dbReference>
<comment type="caution">
    <text evidence="6">The sequence shown here is derived from an EMBL/GenBank/DDBJ whole genome shotgun (WGS) entry which is preliminary data.</text>
</comment>
<protein>
    <submittedName>
        <fullName evidence="6">MurR/RpiR family transcriptional regulator</fullName>
    </submittedName>
</protein>
<dbReference type="Proteomes" id="UP000287687">
    <property type="component" value="Unassembled WGS sequence"/>
</dbReference>
<dbReference type="InterPro" id="IPR001347">
    <property type="entry name" value="SIS_dom"/>
</dbReference>
<dbReference type="RefSeq" id="WP_128441613.1">
    <property type="nucleotide sequence ID" value="NZ_SBIP01000001.1"/>
</dbReference>
<dbReference type="PANTHER" id="PTHR30514">
    <property type="entry name" value="GLUCOKINASE"/>
    <property type="match status" value="1"/>
</dbReference>
<dbReference type="Pfam" id="PF01380">
    <property type="entry name" value="SIS"/>
    <property type="match status" value="1"/>
</dbReference>